<evidence type="ECO:0000313" key="2">
    <source>
        <dbReference type="EMBL" id="KAJ7704253.1"/>
    </source>
</evidence>
<proteinExistence type="predicted"/>
<gene>
    <name evidence="2" type="ORF">B0H16DRAFT_1482660</name>
</gene>
<dbReference type="CDD" id="cd00030">
    <property type="entry name" value="C2"/>
    <property type="match status" value="1"/>
</dbReference>
<comment type="caution">
    <text evidence="2">The sequence shown here is derived from an EMBL/GenBank/DDBJ whole genome shotgun (WGS) entry which is preliminary data.</text>
</comment>
<organism evidence="2 3">
    <name type="scientific">Mycena metata</name>
    <dbReference type="NCBI Taxonomy" id="1033252"/>
    <lineage>
        <taxon>Eukaryota</taxon>
        <taxon>Fungi</taxon>
        <taxon>Dikarya</taxon>
        <taxon>Basidiomycota</taxon>
        <taxon>Agaricomycotina</taxon>
        <taxon>Agaricomycetes</taxon>
        <taxon>Agaricomycetidae</taxon>
        <taxon>Agaricales</taxon>
        <taxon>Marasmiineae</taxon>
        <taxon>Mycenaceae</taxon>
        <taxon>Mycena</taxon>
    </lineage>
</organism>
<dbReference type="EMBL" id="JARKIB010000489">
    <property type="protein sequence ID" value="KAJ7704253.1"/>
    <property type="molecule type" value="Genomic_DNA"/>
</dbReference>
<evidence type="ECO:0000313" key="3">
    <source>
        <dbReference type="Proteomes" id="UP001215598"/>
    </source>
</evidence>
<dbReference type="PROSITE" id="PS50004">
    <property type="entry name" value="C2"/>
    <property type="match status" value="1"/>
</dbReference>
<feature type="domain" description="C2" evidence="1">
    <location>
        <begin position="1"/>
        <end position="117"/>
    </location>
</feature>
<dbReference type="Proteomes" id="UP001215598">
    <property type="component" value="Unassembled WGS sequence"/>
</dbReference>
<dbReference type="Gene3D" id="2.60.40.150">
    <property type="entry name" value="C2 domain"/>
    <property type="match status" value="1"/>
</dbReference>
<dbReference type="SUPFAM" id="SSF49562">
    <property type="entry name" value="C2 domain (Calcium/lipid-binding domain, CaLB)"/>
    <property type="match status" value="1"/>
</dbReference>
<dbReference type="AlphaFoldDB" id="A0AAD7M753"/>
<keyword evidence="3" id="KW-1185">Reference proteome</keyword>
<dbReference type="InterPro" id="IPR035892">
    <property type="entry name" value="C2_domain_sf"/>
</dbReference>
<evidence type="ECO:0000259" key="1">
    <source>
        <dbReference type="PROSITE" id="PS50004"/>
    </source>
</evidence>
<dbReference type="InterPro" id="IPR000008">
    <property type="entry name" value="C2_dom"/>
</dbReference>
<name>A0AAD7M753_9AGAR</name>
<protein>
    <recommendedName>
        <fullName evidence="1">C2 domain-containing protein</fullName>
    </recommendedName>
</protein>
<reference evidence="2" key="1">
    <citation type="submission" date="2023-03" db="EMBL/GenBank/DDBJ databases">
        <title>Massive genome expansion in bonnet fungi (Mycena s.s.) driven by repeated elements and novel gene families across ecological guilds.</title>
        <authorList>
            <consortium name="Lawrence Berkeley National Laboratory"/>
            <person name="Harder C.B."/>
            <person name="Miyauchi S."/>
            <person name="Viragh M."/>
            <person name="Kuo A."/>
            <person name="Thoen E."/>
            <person name="Andreopoulos B."/>
            <person name="Lu D."/>
            <person name="Skrede I."/>
            <person name="Drula E."/>
            <person name="Henrissat B."/>
            <person name="Morin E."/>
            <person name="Kohler A."/>
            <person name="Barry K."/>
            <person name="LaButti K."/>
            <person name="Morin E."/>
            <person name="Salamov A."/>
            <person name="Lipzen A."/>
            <person name="Mereny Z."/>
            <person name="Hegedus B."/>
            <person name="Baldrian P."/>
            <person name="Stursova M."/>
            <person name="Weitz H."/>
            <person name="Taylor A."/>
            <person name="Grigoriev I.V."/>
            <person name="Nagy L.G."/>
            <person name="Martin F."/>
            <person name="Kauserud H."/>
        </authorList>
    </citation>
    <scope>NUCLEOTIDE SEQUENCE</scope>
    <source>
        <strain evidence="2">CBHHK182m</strain>
    </source>
</reference>
<sequence>MAQNYSLLIESADNIVWDSGHLHRNPKVYVTISLDNNPVSRTPVFKRSLQPKWNFNVNLTFIPHRADPFLGKCQIGITELLDQCNSGQVVQLDVATSGEVCGRLTVLLERSEEAATHATQRMKKTAGILSSGGSGFDTVETTVKVAVVDNDLATALNTCLNRLDVFVKMGDKLAQAVKQQHEMDNQVVDLVKTMVEVYSFEEEINFVPEKIRILEESLLKISQHTLDCANFLEEYKQHGFAVCNPLTMDQGEPFKPHF</sequence>
<accession>A0AAD7M753</accession>
<dbReference type="Pfam" id="PF00168">
    <property type="entry name" value="C2"/>
    <property type="match status" value="1"/>
</dbReference>